<keyword evidence="5 6" id="KW-0472">Membrane</keyword>
<evidence type="ECO:0000259" key="7">
    <source>
        <dbReference type="PROSITE" id="PS50850"/>
    </source>
</evidence>
<dbReference type="AlphaFoldDB" id="A0A1S9RRK3"/>
<keyword evidence="4 6" id="KW-1133">Transmembrane helix</keyword>
<evidence type="ECO:0000256" key="1">
    <source>
        <dbReference type="ARBA" id="ARBA00004141"/>
    </source>
</evidence>
<dbReference type="InterPro" id="IPR020846">
    <property type="entry name" value="MFS_dom"/>
</dbReference>
<dbReference type="EMBL" id="LJBN01000120">
    <property type="protein sequence ID" value="OOQ88154.1"/>
    <property type="molecule type" value="Genomic_DNA"/>
</dbReference>
<evidence type="ECO:0000256" key="4">
    <source>
        <dbReference type="ARBA" id="ARBA00022989"/>
    </source>
</evidence>
<dbReference type="Proteomes" id="UP000190744">
    <property type="component" value="Unassembled WGS sequence"/>
</dbReference>
<dbReference type="GO" id="GO:0005351">
    <property type="term" value="F:carbohydrate:proton symporter activity"/>
    <property type="evidence" value="ECO:0007669"/>
    <property type="project" value="TreeGrafter"/>
</dbReference>
<feature type="transmembrane region" description="Helical" evidence="6">
    <location>
        <begin position="111"/>
        <end position="132"/>
    </location>
</feature>
<dbReference type="SUPFAM" id="SSF103473">
    <property type="entry name" value="MFS general substrate transporter"/>
    <property type="match status" value="1"/>
</dbReference>
<keyword evidence="3 6" id="KW-0812">Transmembrane</keyword>
<feature type="domain" description="Major facilitator superfamily (MFS) profile" evidence="7">
    <location>
        <begin position="1"/>
        <end position="136"/>
    </location>
</feature>
<feature type="transmembrane region" description="Helical" evidence="6">
    <location>
        <begin position="84"/>
        <end position="104"/>
    </location>
</feature>
<evidence type="ECO:0000256" key="2">
    <source>
        <dbReference type="ARBA" id="ARBA00010992"/>
    </source>
</evidence>
<dbReference type="PROSITE" id="PS50850">
    <property type="entry name" value="MFS"/>
    <property type="match status" value="1"/>
</dbReference>
<feature type="transmembrane region" description="Helical" evidence="6">
    <location>
        <begin position="16"/>
        <end position="33"/>
    </location>
</feature>
<dbReference type="Gene3D" id="1.20.1250.20">
    <property type="entry name" value="MFS general substrate transporter like domains"/>
    <property type="match status" value="1"/>
</dbReference>
<dbReference type="InterPro" id="IPR050360">
    <property type="entry name" value="MFS_Sugar_Transporters"/>
</dbReference>
<evidence type="ECO:0000313" key="9">
    <source>
        <dbReference type="Proteomes" id="UP000190744"/>
    </source>
</evidence>
<dbReference type="PANTHER" id="PTHR48022:SF64">
    <property type="entry name" value="MAJOR FACILITATOR SUPERFAMILY (MFS) PROFILE DOMAIN-CONTAINING PROTEIN"/>
    <property type="match status" value="1"/>
</dbReference>
<protein>
    <recommendedName>
        <fullName evidence="7">Major facilitator superfamily (MFS) profile domain-containing protein</fullName>
    </recommendedName>
</protein>
<gene>
    <name evidence="8" type="ORF">PEBR_14084</name>
</gene>
<proteinExistence type="inferred from homology"/>
<comment type="similarity">
    <text evidence="2">Belongs to the major facilitator superfamily. Sugar transporter (TC 2.A.1.1) family.</text>
</comment>
<dbReference type="InterPro" id="IPR036259">
    <property type="entry name" value="MFS_trans_sf"/>
</dbReference>
<comment type="subcellular location">
    <subcellularLocation>
        <location evidence="1">Membrane</location>
        <topology evidence="1">Multi-pass membrane protein</topology>
    </subcellularLocation>
</comment>
<name>A0A1S9RRK3_PENBI</name>
<evidence type="ECO:0000256" key="5">
    <source>
        <dbReference type="ARBA" id="ARBA00023136"/>
    </source>
</evidence>
<dbReference type="GO" id="GO:0016020">
    <property type="term" value="C:membrane"/>
    <property type="evidence" value="ECO:0007669"/>
    <property type="project" value="UniProtKB-SubCell"/>
</dbReference>
<comment type="caution">
    <text evidence="8">The sequence shown here is derived from an EMBL/GenBank/DDBJ whole genome shotgun (WGS) entry which is preliminary data.</text>
</comment>
<evidence type="ECO:0000256" key="3">
    <source>
        <dbReference type="ARBA" id="ARBA00022692"/>
    </source>
</evidence>
<evidence type="ECO:0000256" key="6">
    <source>
        <dbReference type="SAM" id="Phobius"/>
    </source>
</evidence>
<accession>A0A1S9RRK3</accession>
<sequence length="170" mass="19285">MAGTWAIDRIRRRPNFFASTTLMSLFLILVAVLTKEFNIHGGKSLSNGILAMVFLFFGAYSFSWTPLAVAYPVEVLSYSTRAKGMAAMYFVGNIASFINLYVVPYMMKLSWIFYLICAGWNLIELVFMYFVFPETCGWSLEETDRLFDGTVSREDTLGTKADVRHLESSV</sequence>
<dbReference type="InterPro" id="IPR005828">
    <property type="entry name" value="MFS_sugar_transport-like"/>
</dbReference>
<evidence type="ECO:0000313" key="8">
    <source>
        <dbReference type="EMBL" id="OOQ88154.1"/>
    </source>
</evidence>
<reference evidence="9" key="1">
    <citation type="submission" date="2015-09" db="EMBL/GenBank/DDBJ databases">
        <authorList>
            <person name="Fill T.P."/>
            <person name="Baretta J.F."/>
            <person name="de Almeida L.G."/>
            <person name="Rocha M."/>
            <person name="de Souza D.H."/>
            <person name="Malavazi I."/>
            <person name="Cerdeira L.T."/>
            <person name="Hong H."/>
            <person name="Samborskyy M."/>
            <person name="de Vasconcelos A.T."/>
            <person name="Leadlay P."/>
            <person name="Rodrigues-Filho E."/>
        </authorList>
    </citation>
    <scope>NUCLEOTIDE SEQUENCE [LARGE SCALE GENOMIC DNA]</scope>
    <source>
        <strain evidence="9">LaBioMMi 136</strain>
    </source>
</reference>
<dbReference type="PANTHER" id="PTHR48022">
    <property type="entry name" value="PLASTIDIC GLUCOSE TRANSPORTER 4"/>
    <property type="match status" value="1"/>
</dbReference>
<dbReference type="Pfam" id="PF00083">
    <property type="entry name" value="Sugar_tr"/>
    <property type="match status" value="1"/>
</dbReference>
<feature type="transmembrane region" description="Helical" evidence="6">
    <location>
        <begin position="45"/>
        <end position="64"/>
    </location>
</feature>
<organism evidence="8 9">
    <name type="scientific">Penicillium brasilianum</name>
    <dbReference type="NCBI Taxonomy" id="104259"/>
    <lineage>
        <taxon>Eukaryota</taxon>
        <taxon>Fungi</taxon>
        <taxon>Dikarya</taxon>
        <taxon>Ascomycota</taxon>
        <taxon>Pezizomycotina</taxon>
        <taxon>Eurotiomycetes</taxon>
        <taxon>Eurotiomycetidae</taxon>
        <taxon>Eurotiales</taxon>
        <taxon>Aspergillaceae</taxon>
        <taxon>Penicillium</taxon>
    </lineage>
</organism>